<proteinExistence type="inferred from homology"/>
<sequence length="516" mass="56232">MKKSTLALLFTVLFSSSPLVYSADLNIGLASSTTSMDPQFYVSGANSAMARNIFDGLVVQDEKQQIAPALATSWKVIDDKTWEFVLRPGVKFHDGSDFTAKDVIASIKRVALASKNSPSSYAPYVSDIAEVIEVNPLTVRIKTKEASPLLLNNLSRVSILPARLENVPTETLNSGKDVIGTGPFKFVSWVPDDRVVLSRNDDYWGGKAEWDNVTVRVFKNSSARVAAVLSGDVDMIENVPTADSSNIEKNPQLKTISTPGNRVIYLHMDQQRDESPFAKGPDGKNPLLKKEVRQAMSLAINRQAIVDRVMEGQAVVASQLVPKGYPGYSASIPAPVYNPEKAKQELAAAGYPDGFTLTFHASNDRYPNDSKIAQAIGQMFTRAGIKTEVVTMPGSVYFSRASRLEFSLIMGGAAIETGEASGVLGPLLETFGPNAGQGNRGRYSNPVFDKTLNEARVTLDETKRDALLAEAMNIGMNDLGVIPVMFLSNTWAMKKQYTYVGRSDAYTLPYFVRSAK</sequence>
<evidence type="ECO:0000313" key="7">
    <source>
        <dbReference type="EMBL" id="QPK24285.1"/>
    </source>
</evidence>
<dbReference type="RefSeq" id="WP_039275985.1">
    <property type="nucleotide sequence ID" value="NZ_BSWF01000010.1"/>
</dbReference>
<dbReference type="PANTHER" id="PTHR30290:SF9">
    <property type="entry name" value="OLIGOPEPTIDE-BINDING PROTEIN APPA"/>
    <property type="match status" value="1"/>
</dbReference>
<dbReference type="Proteomes" id="UP000269351">
    <property type="component" value="Chromosome"/>
</dbReference>
<keyword evidence="2" id="KW-0813">Transport</keyword>
<evidence type="ECO:0000256" key="3">
    <source>
        <dbReference type="ARBA" id="ARBA00022729"/>
    </source>
</evidence>
<dbReference type="GO" id="GO:0015833">
    <property type="term" value="P:peptide transport"/>
    <property type="evidence" value="ECO:0007669"/>
    <property type="project" value="TreeGrafter"/>
</dbReference>
<dbReference type="InterPro" id="IPR039424">
    <property type="entry name" value="SBP_5"/>
</dbReference>
<dbReference type="EMBL" id="JACGET010000017">
    <property type="protein sequence ID" value="MBN3107346.1"/>
    <property type="molecule type" value="Genomic_DNA"/>
</dbReference>
<reference evidence="7 8" key="2">
    <citation type="submission" date="2020-11" db="EMBL/GenBank/DDBJ databases">
        <title>Complete genome sequence of Pectobacterium brasiliense strain F126.</title>
        <authorList>
            <person name="Miroshnikov K."/>
            <person name="Vo T.N.H."/>
            <person name="Khodykina M.V."/>
            <person name="Kabanova A.P."/>
            <person name="Shneider M."/>
            <person name="Korzhenkov A."/>
            <person name="Toschakov S.V."/>
            <person name="Miroshnikov K.A."/>
            <person name="Ignatov A.N."/>
            <person name="Mikhailova Y.V."/>
            <person name="Shelenkov A."/>
            <person name="Yanushevich Y.G."/>
            <person name="Evseev P.V."/>
        </authorList>
    </citation>
    <scope>NUCLEOTIDE SEQUENCE [LARGE SCALE GENOMIC DNA]</scope>
    <source>
        <strain evidence="7 8">F126</strain>
    </source>
</reference>
<dbReference type="EMBL" id="CP065031">
    <property type="protein sequence ID" value="QPK24285.1"/>
    <property type="molecule type" value="Genomic_DNA"/>
</dbReference>
<evidence type="ECO:0000313" key="8">
    <source>
        <dbReference type="Proteomes" id="UP000269351"/>
    </source>
</evidence>
<dbReference type="InterPro" id="IPR030678">
    <property type="entry name" value="Peptide/Ni-bd"/>
</dbReference>
<evidence type="ECO:0000259" key="5">
    <source>
        <dbReference type="Pfam" id="PF00496"/>
    </source>
</evidence>
<dbReference type="GO" id="GO:0030288">
    <property type="term" value="C:outer membrane-bounded periplasmic space"/>
    <property type="evidence" value="ECO:0007669"/>
    <property type="project" value="UniProtKB-ARBA"/>
</dbReference>
<evidence type="ECO:0000313" key="9">
    <source>
        <dbReference type="Proteomes" id="UP000762586"/>
    </source>
</evidence>
<evidence type="ECO:0000313" key="6">
    <source>
        <dbReference type="EMBL" id="MBN3107346.1"/>
    </source>
</evidence>
<reference evidence="6 9" key="1">
    <citation type="submission" date="2020-07" db="EMBL/GenBank/DDBJ databases">
        <title>A pangenomic view of the genus Pectobacterium provides insights into genome organization, phylogeny, and virulence.</title>
        <authorList>
            <person name="Jonkheer E."/>
            <person name="Brankovics B."/>
            <person name="Houwers I."/>
            <person name="Van Der Wolf J."/>
            <person name="Bonants P."/>
            <person name="Vreeburg R."/>
            <person name="Bollema R."/>
            <person name="De Haan J."/>
            <person name="Berke L."/>
            <person name="De Ridder D."/>
            <person name="Smit S."/>
            <person name="Van Der Lee T.A.J."/>
        </authorList>
    </citation>
    <scope>NUCLEOTIDE SEQUENCE [LARGE SCALE GENOMIC DNA]</scope>
    <source>
        <strain evidence="6 9">NAK:384</strain>
    </source>
</reference>
<keyword evidence="3 4" id="KW-0732">Signal</keyword>
<dbReference type="GO" id="GO:1904680">
    <property type="term" value="F:peptide transmembrane transporter activity"/>
    <property type="evidence" value="ECO:0007669"/>
    <property type="project" value="TreeGrafter"/>
</dbReference>
<organism evidence="7 8">
    <name type="scientific">Pectobacterium brasiliense</name>
    <dbReference type="NCBI Taxonomy" id="180957"/>
    <lineage>
        <taxon>Bacteria</taxon>
        <taxon>Pseudomonadati</taxon>
        <taxon>Pseudomonadota</taxon>
        <taxon>Gammaproteobacteria</taxon>
        <taxon>Enterobacterales</taxon>
        <taxon>Pectobacteriaceae</taxon>
        <taxon>Pectobacterium</taxon>
    </lineage>
</organism>
<dbReference type="Gene3D" id="3.40.190.10">
    <property type="entry name" value="Periplasmic binding protein-like II"/>
    <property type="match status" value="1"/>
</dbReference>
<dbReference type="GO" id="GO:0043190">
    <property type="term" value="C:ATP-binding cassette (ABC) transporter complex"/>
    <property type="evidence" value="ECO:0007669"/>
    <property type="project" value="InterPro"/>
</dbReference>
<dbReference type="InterPro" id="IPR000914">
    <property type="entry name" value="SBP_5_dom"/>
</dbReference>
<dbReference type="AlphaFoldDB" id="A0A086ET56"/>
<comment type="similarity">
    <text evidence="1">Belongs to the bacterial solute-binding protein 5 family.</text>
</comment>
<name>A0A086ET56_9GAMM</name>
<keyword evidence="9" id="KW-1185">Reference proteome</keyword>
<protein>
    <submittedName>
        <fullName evidence="7">ABC transporter substrate-binding protein</fullName>
    </submittedName>
</protein>
<dbReference type="Proteomes" id="UP000762586">
    <property type="component" value="Unassembled WGS sequence"/>
</dbReference>
<evidence type="ECO:0000256" key="2">
    <source>
        <dbReference type="ARBA" id="ARBA00022448"/>
    </source>
</evidence>
<dbReference type="Gene3D" id="3.90.76.10">
    <property type="entry name" value="Dipeptide-binding Protein, Domain 1"/>
    <property type="match status" value="1"/>
</dbReference>
<feature type="signal peptide" evidence="4">
    <location>
        <begin position="1"/>
        <end position="22"/>
    </location>
</feature>
<dbReference type="PIRSF" id="PIRSF002741">
    <property type="entry name" value="MppA"/>
    <property type="match status" value="1"/>
</dbReference>
<dbReference type="Pfam" id="PF00496">
    <property type="entry name" value="SBP_bac_5"/>
    <property type="match status" value="1"/>
</dbReference>
<feature type="chain" id="PRO_5044540264" evidence="4">
    <location>
        <begin position="23"/>
        <end position="516"/>
    </location>
</feature>
<evidence type="ECO:0000256" key="4">
    <source>
        <dbReference type="SAM" id="SignalP"/>
    </source>
</evidence>
<accession>A0A086ET56</accession>
<feature type="domain" description="Solute-binding protein family 5" evidence="5">
    <location>
        <begin position="66"/>
        <end position="430"/>
    </location>
</feature>
<gene>
    <name evidence="7" type="ORF">F126LOC_000075</name>
    <name evidence="6" type="ORF">H4F48_14865</name>
</gene>
<dbReference type="SUPFAM" id="SSF53850">
    <property type="entry name" value="Periplasmic binding protein-like II"/>
    <property type="match status" value="1"/>
</dbReference>
<dbReference type="PANTHER" id="PTHR30290">
    <property type="entry name" value="PERIPLASMIC BINDING COMPONENT OF ABC TRANSPORTER"/>
    <property type="match status" value="1"/>
</dbReference>
<dbReference type="CDD" id="cd08498">
    <property type="entry name" value="PBP2_NikA_DppA_OppA_like_2"/>
    <property type="match status" value="1"/>
</dbReference>
<dbReference type="Gene3D" id="3.10.105.10">
    <property type="entry name" value="Dipeptide-binding Protein, Domain 3"/>
    <property type="match status" value="1"/>
</dbReference>
<evidence type="ECO:0000256" key="1">
    <source>
        <dbReference type="ARBA" id="ARBA00005695"/>
    </source>
</evidence>